<dbReference type="EMBL" id="JAPDGR010000326">
    <property type="protein sequence ID" value="KAJ2991505.1"/>
    <property type="molecule type" value="Genomic_DNA"/>
</dbReference>
<evidence type="ECO:0000313" key="1">
    <source>
        <dbReference type="EMBL" id="KAJ2991505.1"/>
    </source>
</evidence>
<keyword evidence="2" id="KW-1185">Reference proteome</keyword>
<proteinExistence type="predicted"/>
<gene>
    <name evidence="1" type="ORF">NUW58_g2487</name>
</gene>
<reference evidence="1" key="1">
    <citation type="submission" date="2022-10" db="EMBL/GenBank/DDBJ databases">
        <title>Genome Sequence of Xylaria curta.</title>
        <authorList>
            <person name="Buettner E."/>
        </authorList>
    </citation>
    <scope>NUCLEOTIDE SEQUENCE</scope>
    <source>
        <strain evidence="1">Babe10</strain>
    </source>
</reference>
<comment type="caution">
    <text evidence="1">The sequence shown here is derived from an EMBL/GenBank/DDBJ whole genome shotgun (WGS) entry which is preliminary data.</text>
</comment>
<accession>A0ACC1PHQ7</accession>
<name>A0ACC1PHQ7_9PEZI</name>
<sequence length="137" mass="15495">MASMRTGPDGRAAMGGAGDDRDVHPFLNQKFPFFPKTQGIKPTIEQNEDLTKKIKRDGAELGQDEKPLKGVEEVDEYLKNMMLIAPPREWADEIDKGELSQCEILTVRRLLRNSMIRKYLAAVSCCRDIIDPSPFSR</sequence>
<protein>
    <submittedName>
        <fullName evidence="1">Uncharacterized protein</fullName>
    </submittedName>
</protein>
<organism evidence="1 2">
    <name type="scientific">Xylaria curta</name>
    <dbReference type="NCBI Taxonomy" id="42375"/>
    <lineage>
        <taxon>Eukaryota</taxon>
        <taxon>Fungi</taxon>
        <taxon>Dikarya</taxon>
        <taxon>Ascomycota</taxon>
        <taxon>Pezizomycotina</taxon>
        <taxon>Sordariomycetes</taxon>
        <taxon>Xylariomycetidae</taxon>
        <taxon>Xylariales</taxon>
        <taxon>Xylariaceae</taxon>
        <taxon>Xylaria</taxon>
    </lineage>
</organism>
<evidence type="ECO:0000313" key="2">
    <source>
        <dbReference type="Proteomes" id="UP001143856"/>
    </source>
</evidence>
<dbReference type="Proteomes" id="UP001143856">
    <property type="component" value="Unassembled WGS sequence"/>
</dbReference>